<reference evidence="2 3" key="1">
    <citation type="submission" date="2014-12" db="EMBL/GenBank/DDBJ databases">
        <title>Genome assembly of Enhygromyxa salina DSM 15201.</title>
        <authorList>
            <person name="Sharma G."/>
            <person name="Subramanian S."/>
        </authorList>
    </citation>
    <scope>NUCLEOTIDE SEQUENCE [LARGE SCALE GENOMIC DNA]</scope>
    <source>
        <strain evidence="2 3">DSM 15201</strain>
    </source>
</reference>
<dbReference type="Proteomes" id="UP000031599">
    <property type="component" value="Unassembled WGS sequence"/>
</dbReference>
<protein>
    <submittedName>
        <fullName evidence="2">Uncharacterized protein</fullName>
    </submittedName>
</protein>
<dbReference type="PROSITE" id="PS51257">
    <property type="entry name" value="PROKAR_LIPOPROTEIN"/>
    <property type="match status" value="1"/>
</dbReference>
<dbReference type="EMBL" id="JMCC02000030">
    <property type="protein sequence ID" value="KIG16962.1"/>
    <property type="molecule type" value="Genomic_DNA"/>
</dbReference>
<dbReference type="AlphaFoldDB" id="A0A0C2DAQ1"/>
<sequence>MLAAKALPVCLVFGLGWVGGCEGASAKDSSEAMSADTLSTGQTEDSESGGTGELVAIVDNAQWQAVDAVADPLADHRPVTVTCGLAGWYREDEKLEIDTNNCNYLALRQPSLVALEVGQPVKLGLYYFDLVAPSPASAHIAILVNGELVWEDNVAIPGEAQVYSEVFESPVSAPAGSEVVLHLHNHGQNTWTFQELLAEQ</sequence>
<proteinExistence type="predicted"/>
<accession>A0A0C2DAQ1</accession>
<comment type="caution">
    <text evidence="2">The sequence shown here is derived from an EMBL/GenBank/DDBJ whole genome shotgun (WGS) entry which is preliminary data.</text>
</comment>
<gene>
    <name evidence="2" type="ORF">DB30_03946</name>
</gene>
<evidence type="ECO:0000256" key="1">
    <source>
        <dbReference type="SAM" id="MobiDB-lite"/>
    </source>
</evidence>
<name>A0A0C2DAQ1_9BACT</name>
<organism evidence="2 3">
    <name type="scientific">Enhygromyxa salina</name>
    <dbReference type="NCBI Taxonomy" id="215803"/>
    <lineage>
        <taxon>Bacteria</taxon>
        <taxon>Pseudomonadati</taxon>
        <taxon>Myxococcota</taxon>
        <taxon>Polyangia</taxon>
        <taxon>Nannocystales</taxon>
        <taxon>Nannocystaceae</taxon>
        <taxon>Enhygromyxa</taxon>
    </lineage>
</organism>
<dbReference type="RefSeq" id="WP_146658690.1">
    <property type="nucleotide sequence ID" value="NZ_JMCC02000030.1"/>
</dbReference>
<feature type="region of interest" description="Disordered" evidence="1">
    <location>
        <begin position="26"/>
        <end position="50"/>
    </location>
</feature>
<evidence type="ECO:0000313" key="3">
    <source>
        <dbReference type="Proteomes" id="UP000031599"/>
    </source>
</evidence>
<evidence type="ECO:0000313" key="2">
    <source>
        <dbReference type="EMBL" id="KIG16962.1"/>
    </source>
</evidence>